<feature type="compositionally biased region" description="Pro residues" evidence="2">
    <location>
        <begin position="1218"/>
        <end position="1233"/>
    </location>
</feature>
<dbReference type="PANTHER" id="PTHR15721:SF2">
    <property type="entry name" value="PROTEIN TALPID3"/>
    <property type="match status" value="1"/>
</dbReference>
<dbReference type="InterPro" id="IPR029246">
    <property type="entry name" value="TALPID3"/>
</dbReference>
<feature type="region of interest" description="Disordered" evidence="2">
    <location>
        <begin position="1129"/>
        <end position="1186"/>
    </location>
</feature>
<feature type="region of interest" description="Disordered" evidence="2">
    <location>
        <begin position="597"/>
        <end position="644"/>
    </location>
</feature>
<feature type="region of interest" description="Disordered" evidence="2">
    <location>
        <begin position="314"/>
        <end position="350"/>
    </location>
</feature>
<dbReference type="EMBL" id="OW240924">
    <property type="protein sequence ID" value="CAH2328766.1"/>
    <property type="molecule type" value="Genomic_DNA"/>
</dbReference>
<feature type="region of interest" description="Disordered" evidence="2">
    <location>
        <begin position="1201"/>
        <end position="1242"/>
    </location>
</feature>
<feature type="region of interest" description="Disordered" evidence="2">
    <location>
        <begin position="686"/>
        <end position="713"/>
    </location>
</feature>
<feature type="compositionally biased region" description="Pro residues" evidence="2">
    <location>
        <begin position="1129"/>
        <end position="1138"/>
    </location>
</feature>
<dbReference type="GO" id="GO:0007224">
    <property type="term" value="P:smoothened signaling pathway"/>
    <property type="evidence" value="ECO:0007669"/>
    <property type="project" value="InterPro"/>
</dbReference>
<feature type="compositionally biased region" description="Basic and acidic residues" evidence="2">
    <location>
        <begin position="1177"/>
        <end position="1186"/>
    </location>
</feature>
<feature type="compositionally biased region" description="Polar residues" evidence="2">
    <location>
        <begin position="859"/>
        <end position="870"/>
    </location>
</feature>
<keyword evidence="4" id="KW-1185">Reference proteome</keyword>
<feature type="coiled-coil region" evidence="1">
    <location>
        <begin position="196"/>
        <end position="263"/>
    </location>
</feature>
<dbReference type="Proteomes" id="UP001295444">
    <property type="component" value="Chromosome 13"/>
</dbReference>
<evidence type="ECO:0000256" key="1">
    <source>
        <dbReference type="SAM" id="Coils"/>
    </source>
</evidence>
<evidence type="ECO:0000256" key="2">
    <source>
        <dbReference type="SAM" id="MobiDB-lite"/>
    </source>
</evidence>
<reference evidence="3" key="1">
    <citation type="submission" date="2022-03" db="EMBL/GenBank/DDBJ databases">
        <authorList>
            <person name="Alioto T."/>
            <person name="Alioto T."/>
            <person name="Gomez Garrido J."/>
        </authorList>
    </citation>
    <scope>NUCLEOTIDE SEQUENCE</scope>
</reference>
<name>A0AAD1WU43_PELCU</name>
<protein>
    <submittedName>
        <fullName evidence="3">TALPID3 isoform X1</fullName>
    </submittedName>
</protein>
<dbReference type="Pfam" id="PF15324">
    <property type="entry name" value="TALPID3"/>
    <property type="match status" value="1"/>
</dbReference>
<feature type="region of interest" description="Disordered" evidence="2">
    <location>
        <begin position="859"/>
        <end position="879"/>
    </location>
</feature>
<keyword evidence="1" id="KW-0175">Coiled coil</keyword>
<dbReference type="GO" id="GO:0036064">
    <property type="term" value="C:ciliary basal body"/>
    <property type="evidence" value="ECO:0007669"/>
    <property type="project" value="TreeGrafter"/>
</dbReference>
<evidence type="ECO:0000313" key="3">
    <source>
        <dbReference type="EMBL" id="CAH2328766.1"/>
    </source>
</evidence>
<accession>A0AAD1WU43</accession>
<dbReference type="PANTHER" id="PTHR15721">
    <property type="entry name" value="KIAA0586 PROTEIN"/>
    <property type="match status" value="1"/>
</dbReference>
<feature type="compositionally biased region" description="Polar residues" evidence="2">
    <location>
        <begin position="314"/>
        <end position="340"/>
    </location>
</feature>
<dbReference type="GO" id="GO:0005814">
    <property type="term" value="C:centriole"/>
    <property type="evidence" value="ECO:0007669"/>
    <property type="project" value="TreeGrafter"/>
</dbReference>
<evidence type="ECO:0000313" key="4">
    <source>
        <dbReference type="Proteomes" id="UP001295444"/>
    </source>
</evidence>
<feature type="compositionally biased region" description="Polar residues" evidence="2">
    <location>
        <begin position="1536"/>
        <end position="1547"/>
    </location>
</feature>
<sequence length="1547" mass="168513">MQSASPNRHQESHPVQISLKRLREIPVPPPDFAVKTQDPAYIPPVLPANKYPAVRFNSGDTIPDSAHLITIQNHLISHKEPSTIKVCLTKHMQDGSQEKTVMKNTQDSSNCKSRDVKISQFTSGQKETILTTLNKRAQAAPATKAVKVKLLEDVKAAQKTSTPDAKESHSEFDCATTIAAATAAAIASAVPVLKVRSDMEAQVNSVSQLLNKLQEADRHLQRLNEQQSKVQTQPLDMQYRERVTQLEDQLTKLTEQRLQHLEKLQQQQIDMQSHFLSSAVKDFLCQHKTTAPVCVSLTSEAPKLWPVHQLEQASSSIPSNTSNTGANACSSTVDTSQSGKSPLETPAPRRCAPVPISMAAQITQKTSLETENVNECKVPPGLGKVNSLRQYDNRSSSYTTIDKKDTSLKYPHHGNNSFILEPVTSSKSHYGSGYPTTEPALRKASEVLYDLGSLKKEMHGIIQEAKQWRSQVDELKPTARPTTPCLSSAVEKPQSCLLKTANPPKSKFEDAERILKDVRYSKKVLEDNLEAIIRAKDGAAVYSLISALTTDSNGAEKIRIQKDVDLWISKMNSEIQDELTTKDSGKKLADHRFHEMAQRRKVGSASDLKNIKGPGKTSSKTIKPSAEAPAKSQHKLSGERFPGQHRKNDVFSQVLLKKDGRSKESNESALLNEDALDQIYGKPRYQGHRSTLKKGPYLRFTSPSPKSKPQRPKVVETVRGVKQKSAKVQTGFDEYATSIIKSKIRDLHAPSQYEPQYLFNPKREALDVNTTLEGHLIPMAIPLGRTQSGGAAPVPISVLITQSQPTTVTVSIPPSSPKLKQKATKPNIAVVEMRSEKRDPPKLTVEVLPCVDIDSIASDSTDVSQSTAGTSPPPPAQPDIQLPVSAESEEEILAFPGTSFVQDLDMVQDEEEEDDTAERVLELDGWTDTHPPHYHGIPFPPPAPAPAPHVVTDILDGIINRKETLENRLVSWVEQEIMARIISDMQPMRADTVPDISRDSSVSITSDIVETAGGEGLQLFVDAGIPVDSGLVRKLVDEALAEIIAVMLGEREARGAPNTQPTEPPRQVPVEAVPTPQCTPPASPPLSVREPSVVKTPVLSPQTSLEEPISQAEIAENVGLQIVRSPIHTPPITPPVSPPRVVTPTPPVSEANEDQADTHRPDLTNPWSSLELPLDEENPHSVKEQVQYKDTVVMTVAEDEEPGSLISDSPEPDKSPISPIPQPRSPSPPPSPSSGPSTVQSSLTVTITDTDSLDRPISEGEFLHSYGQIAAARALAEDGLLVPNLSASLSSTLRDANDMEFDPPSEGQVIHRGQRGAHRDPVLSALSKLNQDLVLGQAVLYHPQDSEDEDSTGEISEGQRPRFTVAAEQVLVGHSAIRGRPADTGHTDGFPGPRPSSPGLVQEEPGLSHAGSDILSSGPMSVGELESRVVPTPYGHPSSGDHRQAVQRNISQDPSFIQKQQPPAQANFIQVNVKPRGDLHQGGQEDSERTVVEPSMYVSSMFPSRSQGTLVDAPKKMSLTIPSMNQEDNEDVKSTFIESDSSGADTF</sequence>
<feature type="region of interest" description="Disordered" evidence="2">
    <location>
        <begin position="1503"/>
        <end position="1547"/>
    </location>
</feature>
<gene>
    <name evidence="3" type="ORF">PECUL_23A015371</name>
</gene>
<organism evidence="3 4">
    <name type="scientific">Pelobates cultripes</name>
    <name type="common">Western spadefoot toad</name>
    <dbReference type="NCBI Taxonomy" id="61616"/>
    <lineage>
        <taxon>Eukaryota</taxon>
        <taxon>Metazoa</taxon>
        <taxon>Chordata</taxon>
        <taxon>Craniata</taxon>
        <taxon>Vertebrata</taxon>
        <taxon>Euteleostomi</taxon>
        <taxon>Amphibia</taxon>
        <taxon>Batrachia</taxon>
        <taxon>Anura</taxon>
        <taxon>Pelobatoidea</taxon>
        <taxon>Pelobatidae</taxon>
        <taxon>Pelobates</taxon>
    </lineage>
</organism>
<feature type="region of interest" description="Disordered" evidence="2">
    <location>
        <begin position="1375"/>
        <end position="1420"/>
    </location>
</feature>
<proteinExistence type="predicted"/>